<dbReference type="EMBL" id="CP002049">
    <property type="protein sequence ID" value="ADI15097.1"/>
    <property type="molecule type" value="Genomic_DNA"/>
</dbReference>
<feature type="transmembrane region" description="Helical" evidence="1">
    <location>
        <begin position="187"/>
        <end position="206"/>
    </location>
</feature>
<dbReference type="Proteomes" id="UP000000379">
    <property type="component" value="Chromosome"/>
</dbReference>
<reference evidence="3" key="1">
    <citation type="submission" date="2010-05" db="EMBL/GenBank/DDBJ databases">
        <title>The complete genome of Truepera radiovictris DSM 17093.</title>
        <authorList>
            <consortium name="US DOE Joint Genome Institute (JGI-PGF)"/>
            <person name="Lucas S."/>
            <person name="Copeland A."/>
            <person name="Lapidus A."/>
            <person name="Glavina del Rio T."/>
            <person name="Dalin E."/>
            <person name="Tice H."/>
            <person name="Bruce D."/>
            <person name="Goodwin L."/>
            <person name="Pitluck S."/>
            <person name="Kyrpides N."/>
            <person name="Mavromatis K."/>
            <person name="Ovchinnikova G."/>
            <person name="Munk A.C."/>
            <person name="Detter J.C."/>
            <person name="Han C."/>
            <person name="Tapia R."/>
            <person name="Land M."/>
            <person name="Hauser L."/>
            <person name="Markowitz V."/>
            <person name="Cheng J.-F."/>
            <person name="Hugenholtz P."/>
            <person name="Woyke T."/>
            <person name="Wu D."/>
            <person name="Tindall B."/>
            <person name="Pomrenke H.G."/>
            <person name="Brambilla E."/>
            <person name="Klenk H.-P."/>
            <person name="Eisen J.A."/>
        </authorList>
    </citation>
    <scope>NUCLEOTIDE SEQUENCE [LARGE SCALE GENOMIC DNA]</scope>
    <source>
        <strain evidence="3">DSM 17093 / CIP 108686 / LMG 22925 / RQ-24</strain>
    </source>
</reference>
<gene>
    <name evidence="2" type="ordered locus">Trad_1983</name>
</gene>
<dbReference type="HOGENOM" id="CLU_939889_0_0_0"/>
<evidence type="ECO:0000256" key="1">
    <source>
        <dbReference type="SAM" id="Phobius"/>
    </source>
</evidence>
<evidence type="ECO:0000313" key="2">
    <source>
        <dbReference type="EMBL" id="ADI15097.1"/>
    </source>
</evidence>
<feature type="transmembrane region" description="Helical" evidence="1">
    <location>
        <begin position="12"/>
        <end position="37"/>
    </location>
</feature>
<feature type="transmembrane region" description="Helical" evidence="1">
    <location>
        <begin position="226"/>
        <end position="246"/>
    </location>
</feature>
<proteinExistence type="predicted"/>
<feature type="transmembrane region" description="Helical" evidence="1">
    <location>
        <begin position="126"/>
        <end position="147"/>
    </location>
</feature>
<keyword evidence="1" id="KW-0812">Transmembrane</keyword>
<sequence>MMAGMPPPLRRLRTGALVALLLGVDLFFIAVHLRLAPGYGELPLSWRLEAEGGVPERWQHLKLLALTFASLRLFYRTRYRSAAAWTLVFGFVGLDDALSLHERASAALVHALPPLHGLRAWDVGELLFWLALGLPLAAGLVAAYYRGSSADRAHWWQMVGLFVPFTLLGGVLDLLHGALLPHALGGFWAAHAPVSLPLLAAALGWGHAPPALFTLASAASLPAWPLWAATSGVVVADALELIASLLRRDELLTVLEDGGELLVASLILLRTLRTLAAHRPLKARRVFLGRRGLGRS</sequence>
<name>D7CQW3_TRURR</name>
<keyword evidence="1" id="KW-1133">Transmembrane helix</keyword>
<organism evidence="2 3">
    <name type="scientific">Truepera radiovictrix (strain DSM 17093 / CIP 108686 / LMG 22925 / RQ-24)</name>
    <dbReference type="NCBI Taxonomy" id="649638"/>
    <lineage>
        <taxon>Bacteria</taxon>
        <taxon>Thermotogati</taxon>
        <taxon>Deinococcota</taxon>
        <taxon>Deinococci</taxon>
        <taxon>Trueperales</taxon>
        <taxon>Trueperaceae</taxon>
        <taxon>Truepera</taxon>
    </lineage>
</organism>
<keyword evidence="3" id="KW-1185">Reference proteome</keyword>
<dbReference type="AlphaFoldDB" id="D7CQW3"/>
<accession>D7CQW3</accession>
<reference evidence="2 3" key="2">
    <citation type="journal article" date="2011" name="Stand. Genomic Sci.">
        <title>Complete genome sequence of Truepera radiovictrix type strain (RQ-24).</title>
        <authorList>
            <person name="Ivanova N."/>
            <person name="Rohde C."/>
            <person name="Munk C."/>
            <person name="Nolan M."/>
            <person name="Lucas S."/>
            <person name="Del Rio T.G."/>
            <person name="Tice H."/>
            <person name="Deshpande S."/>
            <person name="Cheng J.F."/>
            <person name="Tapia R."/>
            <person name="Han C."/>
            <person name="Goodwin L."/>
            <person name="Pitluck S."/>
            <person name="Liolios K."/>
            <person name="Mavromatis K."/>
            <person name="Mikhailova N."/>
            <person name="Pati A."/>
            <person name="Chen A."/>
            <person name="Palaniappan K."/>
            <person name="Land M."/>
            <person name="Hauser L."/>
            <person name="Chang Y.J."/>
            <person name="Jeffries C.D."/>
            <person name="Brambilla E."/>
            <person name="Rohde M."/>
            <person name="Goker M."/>
            <person name="Tindall B.J."/>
            <person name="Woyke T."/>
            <person name="Bristow J."/>
            <person name="Eisen J.A."/>
            <person name="Markowitz V."/>
            <person name="Hugenholtz P."/>
            <person name="Kyrpides N.C."/>
            <person name="Klenk H.P."/>
            <person name="Lapidus A."/>
        </authorList>
    </citation>
    <scope>NUCLEOTIDE SEQUENCE [LARGE SCALE GENOMIC DNA]</scope>
    <source>
        <strain evidence="3">DSM 17093 / CIP 108686 / LMG 22925 / RQ-24</strain>
    </source>
</reference>
<evidence type="ECO:0000313" key="3">
    <source>
        <dbReference type="Proteomes" id="UP000000379"/>
    </source>
</evidence>
<feature type="transmembrane region" description="Helical" evidence="1">
    <location>
        <begin position="153"/>
        <end position="175"/>
    </location>
</feature>
<keyword evidence="1" id="KW-0472">Membrane</keyword>
<dbReference type="KEGG" id="tra:Trad_1983"/>
<protein>
    <submittedName>
        <fullName evidence="2">Uncharacterized protein</fullName>
    </submittedName>
</protein>
<dbReference type="eggNOG" id="ENOG5032TS3">
    <property type="taxonomic scope" value="Bacteria"/>
</dbReference>